<dbReference type="Pfam" id="PF06814">
    <property type="entry name" value="GOST_TM"/>
    <property type="match status" value="1"/>
</dbReference>
<keyword evidence="3 8" id="KW-0732">Signal</keyword>
<evidence type="ECO:0000313" key="12">
    <source>
        <dbReference type="Proteomes" id="UP001150062"/>
    </source>
</evidence>
<feature type="transmembrane region" description="Helical" evidence="7">
    <location>
        <begin position="163"/>
        <end position="181"/>
    </location>
</feature>
<dbReference type="PANTHER" id="PTHR21229">
    <property type="entry name" value="LUNG SEVEN TRANSMEMBRANE RECEPTOR"/>
    <property type="match status" value="1"/>
</dbReference>
<name>A0ABQ8YCZ4_9EUKA</name>
<evidence type="ECO:0000256" key="3">
    <source>
        <dbReference type="ARBA" id="ARBA00022729"/>
    </source>
</evidence>
<feature type="transmembrane region" description="Helical" evidence="7">
    <location>
        <begin position="266"/>
        <end position="284"/>
    </location>
</feature>
<evidence type="ECO:0000256" key="6">
    <source>
        <dbReference type="SAM" id="MobiDB-lite"/>
    </source>
</evidence>
<comment type="caution">
    <text evidence="11">The sequence shown here is derived from an EMBL/GenBank/DDBJ whole genome shotgun (WGS) entry which is preliminary data.</text>
</comment>
<keyword evidence="12" id="KW-1185">Reference proteome</keyword>
<evidence type="ECO:0000256" key="7">
    <source>
        <dbReference type="SAM" id="Phobius"/>
    </source>
</evidence>
<dbReference type="InterPro" id="IPR009637">
    <property type="entry name" value="GPR107/GPR108-like"/>
</dbReference>
<keyword evidence="5 7" id="KW-0472">Membrane</keyword>
<feature type="transmembrane region" description="Helical" evidence="7">
    <location>
        <begin position="304"/>
        <end position="325"/>
    </location>
</feature>
<protein>
    <submittedName>
        <fullName evidence="11">Uncharacterized protein</fullName>
    </submittedName>
</protein>
<feature type="domain" description="GOST seven transmembrane" evidence="9">
    <location>
        <begin position="159"/>
        <end position="401"/>
    </location>
</feature>
<feature type="signal peptide" evidence="8">
    <location>
        <begin position="1"/>
        <end position="22"/>
    </location>
</feature>
<accession>A0ABQ8YCZ4</accession>
<dbReference type="InterPro" id="IPR054103">
    <property type="entry name" value="CAND6-7_N"/>
</dbReference>
<feature type="transmembrane region" description="Helical" evidence="7">
    <location>
        <begin position="193"/>
        <end position="212"/>
    </location>
</feature>
<reference evidence="11" key="1">
    <citation type="submission" date="2022-08" db="EMBL/GenBank/DDBJ databases">
        <title>Novel sulfate-reducing endosymbionts in the free-living metamonad Anaeramoeba.</title>
        <authorList>
            <person name="Jerlstrom-Hultqvist J."/>
            <person name="Cepicka I."/>
            <person name="Gallot-Lavallee L."/>
            <person name="Salas-Leiva D."/>
            <person name="Curtis B.A."/>
            <person name="Zahonova K."/>
            <person name="Pipaliya S."/>
            <person name="Dacks J."/>
            <person name="Roger A.J."/>
        </authorList>
    </citation>
    <scope>NUCLEOTIDE SEQUENCE</scope>
    <source>
        <strain evidence="11">Schooner1</strain>
    </source>
</reference>
<feature type="transmembrane region" description="Helical" evidence="7">
    <location>
        <begin position="232"/>
        <end position="254"/>
    </location>
</feature>
<dbReference type="Pfam" id="PF21904">
    <property type="entry name" value="CAND6-7_N"/>
    <property type="match status" value="1"/>
</dbReference>
<evidence type="ECO:0000256" key="1">
    <source>
        <dbReference type="ARBA" id="ARBA00004141"/>
    </source>
</evidence>
<feature type="compositionally biased region" description="Acidic residues" evidence="6">
    <location>
        <begin position="442"/>
        <end position="462"/>
    </location>
</feature>
<feature type="domain" description="CAND6/7 N-terminal" evidence="10">
    <location>
        <begin position="27"/>
        <end position="133"/>
    </location>
</feature>
<proteinExistence type="predicted"/>
<sequence>MKFYKQTILVLLVFFSLQFADCRINDFELEKDERQIISIEDFGFLSGGEFKLEVESLLIANYKNAANENVGFILESTGEVSEGNEDTCQIFHKTGSLQYHIITKPDNGWANFKKTIQINKEGVYTLWYLNCIGVESETTLVSTITMKNKSSYLEAGEQPLPKIYITFFFFYFISLILWISYQRKKNKKVFKIHHLMTALLVSKSLSILCRSIEFHMISSTGLPKGANIPYYIFHFFKGVLLFVVILLVGTGWSFIKDTLNERDKKIFMFIIPAQIISNIAIIVLDETVAGTRGYLQWWDILKFFDLVCVCCIIFPIIYTISHLQSTASVDGKMAKNVERLRIFKEFYIVTFIYIYTTRLFVMIIPRFLSFKLLYLDSIFNELVSLLFYIYVGYRFRPVQDNAYISIYNDSFDDTDDNTVIIDLEQFDDANDTLKRVKKDSDKEDTDDMFEDDDFIDDDDDDDKSSSNEEDK</sequence>
<feature type="transmembrane region" description="Helical" evidence="7">
    <location>
        <begin position="373"/>
        <end position="391"/>
    </location>
</feature>
<comment type="subcellular location">
    <subcellularLocation>
        <location evidence="1">Membrane</location>
        <topology evidence="1">Multi-pass membrane protein</topology>
    </subcellularLocation>
</comment>
<feature type="chain" id="PRO_5045789188" evidence="8">
    <location>
        <begin position="23"/>
        <end position="471"/>
    </location>
</feature>
<evidence type="ECO:0000256" key="4">
    <source>
        <dbReference type="ARBA" id="ARBA00022989"/>
    </source>
</evidence>
<evidence type="ECO:0000256" key="8">
    <source>
        <dbReference type="SAM" id="SignalP"/>
    </source>
</evidence>
<evidence type="ECO:0000259" key="9">
    <source>
        <dbReference type="Pfam" id="PF06814"/>
    </source>
</evidence>
<dbReference type="PANTHER" id="PTHR21229:SF2">
    <property type="entry name" value="RE59932P"/>
    <property type="match status" value="1"/>
</dbReference>
<keyword evidence="2 7" id="KW-0812">Transmembrane</keyword>
<keyword evidence="4 7" id="KW-1133">Transmembrane helix</keyword>
<organism evidence="11 12">
    <name type="scientific">Anaeramoeba flamelloides</name>
    <dbReference type="NCBI Taxonomy" id="1746091"/>
    <lineage>
        <taxon>Eukaryota</taxon>
        <taxon>Metamonada</taxon>
        <taxon>Anaeramoebidae</taxon>
        <taxon>Anaeramoeba</taxon>
    </lineage>
</organism>
<feature type="region of interest" description="Disordered" evidence="6">
    <location>
        <begin position="437"/>
        <end position="471"/>
    </location>
</feature>
<gene>
    <name evidence="11" type="ORF">M0813_22548</name>
</gene>
<evidence type="ECO:0000259" key="10">
    <source>
        <dbReference type="Pfam" id="PF21904"/>
    </source>
</evidence>
<evidence type="ECO:0000256" key="5">
    <source>
        <dbReference type="ARBA" id="ARBA00023136"/>
    </source>
</evidence>
<evidence type="ECO:0000313" key="11">
    <source>
        <dbReference type="EMBL" id="KAJ6242410.1"/>
    </source>
</evidence>
<dbReference type="InterPro" id="IPR053937">
    <property type="entry name" value="GOST_TM"/>
</dbReference>
<evidence type="ECO:0000256" key="2">
    <source>
        <dbReference type="ARBA" id="ARBA00022692"/>
    </source>
</evidence>
<feature type="transmembrane region" description="Helical" evidence="7">
    <location>
        <begin position="346"/>
        <end position="367"/>
    </location>
</feature>
<dbReference type="EMBL" id="JAOAOG010000175">
    <property type="protein sequence ID" value="KAJ6242410.1"/>
    <property type="molecule type" value="Genomic_DNA"/>
</dbReference>
<dbReference type="Proteomes" id="UP001150062">
    <property type="component" value="Unassembled WGS sequence"/>
</dbReference>